<gene>
    <name evidence="2" type="ORF">DFP72DRAFT_1071182</name>
</gene>
<reference evidence="2 3" key="1">
    <citation type="submission" date="2020-07" db="EMBL/GenBank/DDBJ databases">
        <title>Comparative genomics of pyrophilous fungi reveals a link between fire events and developmental genes.</title>
        <authorList>
            <consortium name="DOE Joint Genome Institute"/>
            <person name="Steindorff A.S."/>
            <person name="Carver A."/>
            <person name="Calhoun S."/>
            <person name="Stillman K."/>
            <person name="Liu H."/>
            <person name="Lipzen A."/>
            <person name="Pangilinan J."/>
            <person name="Labutti K."/>
            <person name="Bruns T.D."/>
            <person name="Grigoriev I.V."/>
        </authorList>
    </citation>
    <scope>NUCLEOTIDE SEQUENCE [LARGE SCALE GENOMIC DNA]</scope>
    <source>
        <strain evidence="2 3">CBS 144469</strain>
    </source>
</reference>
<organism evidence="2 3">
    <name type="scientific">Ephemerocybe angulata</name>
    <dbReference type="NCBI Taxonomy" id="980116"/>
    <lineage>
        <taxon>Eukaryota</taxon>
        <taxon>Fungi</taxon>
        <taxon>Dikarya</taxon>
        <taxon>Basidiomycota</taxon>
        <taxon>Agaricomycotina</taxon>
        <taxon>Agaricomycetes</taxon>
        <taxon>Agaricomycetidae</taxon>
        <taxon>Agaricales</taxon>
        <taxon>Agaricineae</taxon>
        <taxon>Psathyrellaceae</taxon>
        <taxon>Ephemerocybe</taxon>
    </lineage>
</organism>
<dbReference type="AlphaFoldDB" id="A0A8H6HTH7"/>
<evidence type="ECO:0000256" key="1">
    <source>
        <dbReference type="SAM" id="MobiDB-lite"/>
    </source>
</evidence>
<name>A0A8H6HTH7_9AGAR</name>
<dbReference type="OrthoDB" id="2875868at2759"/>
<sequence>MVGWLPSSPALRRERLPDFVKRLEENEIWAKKLEDGTVFVLHYDYRSGDLRPYFWATLKGRRLGADRLDSHRYTHYFLGPCCFCAWIEGSDYTESKIGLVQEILPAGRPECIGHYAAICAKQKCGFFVNLEPYFAHPSLMEKEHYRRVPLTVATKDPFLFFTDDTEETIQRTGLRQVQVLRENDNNCLRGTNGYLKRMDPEYYYAFKEDLEKLTSEGLKAEKFWDLFVQCTRCNLVLLRQNFPYSHTCFARVPAKHVEMITGKSQIPDEEPSSSSSSSSDSDCDQESGSFQRPDTPEAAPSSDTCYNIFPLP</sequence>
<evidence type="ECO:0000313" key="2">
    <source>
        <dbReference type="EMBL" id="KAF6751501.1"/>
    </source>
</evidence>
<feature type="region of interest" description="Disordered" evidence="1">
    <location>
        <begin position="262"/>
        <end position="312"/>
    </location>
</feature>
<comment type="caution">
    <text evidence="2">The sequence shown here is derived from an EMBL/GenBank/DDBJ whole genome shotgun (WGS) entry which is preliminary data.</text>
</comment>
<dbReference type="EMBL" id="JACGCI010000049">
    <property type="protein sequence ID" value="KAF6751501.1"/>
    <property type="molecule type" value="Genomic_DNA"/>
</dbReference>
<accession>A0A8H6HTH7</accession>
<protein>
    <submittedName>
        <fullName evidence="2">Uncharacterized protein</fullName>
    </submittedName>
</protein>
<dbReference type="Proteomes" id="UP000521943">
    <property type="component" value="Unassembled WGS sequence"/>
</dbReference>
<proteinExistence type="predicted"/>
<keyword evidence="3" id="KW-1185">Reference proteome</keyword>
<evidence type="ECO:0000313" key="3">
    <source>
        <dbReference type="Proteomes" id="UP000521943"/>
    </source>
</evidence>